<accession>A0A0L6Z748</accession>
<name>A0A0L6Z748_9CLOT</name>
<dbReference type="InterPro" id="IPR046357">
    <property type="entry name" value="PPIase_dom_sf"/>
</dbReference>
<dbReference type="PROSITE" id="PS51257">
    <property type="entry name" value="PROKAR_LIPOPROTEIN"/>
    <property type="match status" value="1"/>
</dbReference>
<keyword evidence="3 7" id="KW-0732">Signal</keyword>
<dbReference type="NCBIfam" id="NF000809">
    <property type="entry name" value="PRK00059.1"/>
    <property type="match status" value="1"/>
</dbReference>
<dbReference type="PATRIC" id="fig|1121318.3.peg.2834"/>
<dbReference type="AlphaFoldDB" id="A0A0L6Z748"/>
<dbReference type="EC" id="5.2.1.8" evidence="2"/>
<dbReference type="GO" id="GO:0003755">
    <property type="term" value="F:peptidyl-prolyl cis-trans isomerase activity"/>
    <property type="evidence" value="ECO:0007669"/>
    <property type="project" value="UniProtKB-KW"/>
</dbReference>
<feature type="domain" description="PpiC" evidence="8">
    <location>
        <begin position="198"/>
        <end position="289"/>
    </location>
</feature>
<evidence type="ECO:0000256" key="6">
    <source>
        <dbReference type="PROSITE-ProRule" id="PRU00278"/>
    </source>
</evidence>
<evidence type="ECO:0000313" key="10">
    <source>
        <dbReference type="Proteomes" id="UP000037043"/>
    </source>
</evidence>
<dbReference type="Proteomes" id="UP000037043">
    <property type="component" value="Unassembled WGS sequence"/>
</dbReference>
<keyword evidence="10" id="KW-1185">Reference proteome</keyword>
<evidence type="ECO:0000259" key="8">
    <source>
        <dbReference type="PROSITE" id="PS50198"/>
    </source>
</evidence>
<dbReference type="Gene3D" id="1.10.4030.10">
    <property type="entry name" value="Porin chaperone SurA, peptide-binding domain"/>
    <property type="match status" value="1"/>
</dbReference>
<dbReference type="PANTHER" id="PTHR47245:SF1">
    <property type="entry name" value="FOLDASE PROTEIN PRSA"/>
    <property type="match status" value="1"/>
</dbReference>
<proteinExistence type="predicted"/>
<dbReference type="PROSITE" id="PS50198">
    <property type="entry name" value="PPIC_PPIASE_2"/>
    <property type="match status" value="1"/>
</dbReference>
<evidence type="ECO:0000256" key="4">
    <source>
        <dbReference type="ARBA" id="ARBA00023110"/>
    </source>
</evidence>
<dbReference type="SUPFAM" id="SSF109998">
    <property type="entry name" value="Triger factor/SurA peptide-binding domain-like"/>
    <property type="match status" value="1"/>
</dbReference>
<gene>
    <name evidence="9" type="primary">prsA1</name>
    <name evidence="9" type="ORF">CLHOM_28260</name>
</gene>
<dbReference type="Pfam" id="PF13624">
    <property type="entry name" value="SurA_N_3"/>
    <property type="match status" value="1"/>
</dbReference>
<dbReference type="STRING" id="36844.SAMN04488501_11639"/>
<reference evidence="10" key="1">
    <citation type="submission" date="2015-08" db="EMBL/GenBank/DDBJ databases">
        <title>Genome sequence of the strict anaerobe Clostridium homopropionicum LuHBu1 (DSM 5847T).</title>
        <authorList>
            <person name="Poehlein A."/>
            <person name="Beck M."/>
            <person name="Schiel-Bengelsdorf B."/>
            <person name="Bengelsdorf F.R."/>
            <person name="Daniel R."/>
            <person name="Duerre P."/>
        </authorList>
    </citation>
    <scope>NUCLEOTIDE SEQUENCE [LARGE SCALE GENOMIC DNA]</scope>
    <source>
        <strain evidence="10">DSM 5847</strain>
    </source>
</reference>
<evidence type="ECO:0000256" key="7">
    <source>
        <dbReference type="SAM" id="SignalP"/>
    </source>
</evidence>
<protein>
    <recommendedName>
        <fullName evidence="2">peptidylprolyl isomerase</fullName>
        <ecNumber evidence="2">5.2.1.8</ecNumber>
    </recommendedName>
</protein>
<sequence length="339" mass="37817">MKNIKKLVAVAAVMIFGISTVGCNMIEKTPEAIAKTVVAKVGDKKITRGELDANFQTAQLVAQLKQQYGENYLQSKDAVSYLQQSKKSIIESMTTEEALIQEAEKLKVVPTEEELNKTVNQQIEDYKKSQNITDDAKLEEALKAQNITLAGLKDLIKRNAIIQKVQEAAFKTIKVEDKEIQDYYNKYKDKYPVKADDSTKLHLAHILVADEATAKKIKAEIDKGGDFAALAKQYGTDATKDKGGDLGTVTVVNSGFDEDFMNAAMQLKEGEVSGAIKTQFGYHIIKCIKRENKPVKTFAEAKEQVKATLEDSKKNEVWNKKIEEVKTNANIKIYEDKLV</sequence>
<keyword evidence="5 6" id="KW-0413">Isomerase</keyword>
<dbReference type="InterPro" id="IPR027304">
    <property type="entry name" value="Trigger_fact/SurA_dom_sf"/>
</dbReference>
<evidence type="ECO:0000256" key="2">
    <source>
        <dbReference type="ARBA" id="ARBA00013194"/>
    </source>
</evidence>
<comment type="catalytic activity">
    <reaction evidence="1">
        <text>[protein]-peptidylproline (omega=180) = [protein]-peptidylproline (omega=0)</text>
        <dbReference type="Rhea" id="RHEA:16237"/>
        <dbReference type="Rhea" id="RHEA-COMP:10747"/>
        <dbReference type="Rhea" id="RHEA-COMP:10748"/>
        <dbReference type="ChEBI" id="CHEBI:83833"/>
        <dbReference type="ChEBI" id="CHEBI:83834"/>
        <dbReference type="EC" id="5.2.1.8"/>
    </reaction>
</comment>
<dbReference type="PANTHER" id="PTHR47245">
    <property type="entry name" value="PEPTIDYLPROLYL ISOMERASE"/>
    <property type="match status" value="1"/>
</dbReference>
<dbReference type="EMBL" id="LHUR01000033">
    <property type="protein sequence ID" value="KOA18779.1"/>
    <property type="molecule type" value="Genomic_DNA"/>
</dbReference>
<feature type="chain" id="PRO_5039618965" description="peptidylprolyl isomerase" evidence="7">
    <location>
        <begin position="22"/>
        <end position="339"/>
    </location>
</feature>
<evidence type="ECO:0000256" key="1">
    <source>
        <dbReference type="ARBA" id="ARBA00000971"/>
    </source>
</evidence>
<evidence type="ECO:0000256" key="5">
    <source>
        <dbReference type="ARBA" id="ARBA00023235"/>
    </source>
</evidence>
<dbReference type="Pfam" id="PF13145">
    <property type="entry name" value="Rotamase_2"/>
    <property type="match status" value="1"/>
</dbReference>
<keyword evidence="4 6" id="KW-0697">Rotamase</keyword>
<feature type="signal peptide" evidence="7">
    <location>
        <begin position="1"/>
        <end position="21"/>
    </location>
</feature>
<dbReference type="SUPFAM" id="SSF54534">
    <property type="entry name" value="FKBP-like"/>
    <property type="match status" value="1"/>
</dbReference>
<evidence type="ECO:0000313" key="9">
    <source>
        <dbReference type="EMBL" id="KOA18779.1"/>
    </source>
</evidence>
<evidence type="ECO:0000256" key="3">
    <source>
        <dbReference type="ARBA" id="ARBA00022729"/>
    </source>
</evidence>
<dbReference type="Gene3D" id="3.10.50.40">
    <property type="match status" value="1"/>
</dbReference>
<dbReference type="InterPro" id="IPR050245">
    <property type="entry name" value="PrsA_foldase"/>
</dbReference>
<comment type="caution">
    <text evidence="9">The sequence shown here is derived from an EMBL/GenBank/DDBJ whole genome shotgun (WGS) entry which is preliminary data.</text>
</comment>
<dbReference type="InterPro" id="IPR000297">
    <property type="entry name" value="PPIase_PpiC"/>
</dbReference>
<dbReference type="RefSeq" id="WP_052222304.1">
    <property type="nucleotide sequence ID" value="NZ_LHUR01000033.1"/>
</dbReference>
<organism evidence="9 10">
    <name type="scientific">Clostridium homopropionicum DSM 5847</name>
    <dbReference type="NCBI Taxonomy" id="1121318"/>
    <lineage>
        <taxon>Bacteria</taxon>
        <taxon>Bacillati</taxon>
        <taxon>Bacillota</taxon>
        <taxon>Clostridia</taxon>
        <taxon>Eubacteriales</taxon>
        <taxon>Clostridiaceae</taxon>
        <taxon>Clostridium</taxon>
    </lineage>
</organism>